<name>A0A8H6RC62_9PEZI</name>
<dbReference type="Proteomes" id="UP000660729">
    <property type="component" value="Unassembled WGS sequence"/>
</dbReference>
<evidence type="ECO:0000256" key="1">
    <source>
        <dbReference type="SAM" id="MobiDB-lite"/>
    </source>
</evidence>
<gene>
    <name evidence="2" type="ORF">HII31_08693</name>
</gene>
<dbReference type="AlphaFoldDB" id="A0A8H6RC62"/>
<evidence type="ECO:0000313" key="2">
    <source>
        <dbReference type="EMBL" id="KAF7189871.1"/>
    </source>
</evidence>
<keyword evidence="3" id="KW-1185">Reference proteome</keyword>
<dbReference type="SUPFAM" id="SSF102705">
    <property type="entry name" value="NIF3 (NGG1p interacting factor 3)-like"/>
    <property type="match status" value="1"/>
</dbReference>
<organism evidence="2 3">
    <name type="scientific">Pseudocercospora fuligena</name>
    <dbReference type="NCBI Taxonomy" id="685502"/>
    <lineage>
        <taxon>Eukaryota</taxon>
        <taxon>Fungi</taxon>
        <taxon>Dikarya</taxon>
        <taxon>Ascomycota</taxon>
        <taxon>Pezizomycotina</taxon>
        <taxon>Dothideomycetes</taxon>
        <taxon>Dothideomycetidae</taxon>
        <taxon>Mycosphaerellales</taxon>
        <taxon>Mycosphaerellaceae</taxon>
        <taxon>Pseudocercospora</taxon>
    </lineage>
</organism>
<accession>A0A8H6RC62</accession>
<proteinExistence type="predicted"/>
<feature type="region of interest" description="Disordered" evidence="1">
    <location>
        <begin position="347"/>
        <end position="400"/>
    </location>
</feature>
<dbReference type="OrthoDB" id="2592744at2759"/>
<comment type="caution">
    <text evidence="2">The sequence shown here is derived from an EMBL/GenBank/DDBJ whole genome shotgun (WGS) entry which is preliminary data.</text>
</comment>
<feature type="compositionally biased region" description="Basic and acidic residues" evidence="1">
    <location>
        <begin position="231"/>
        <end position="249"/>
    </location>
</feature>
<evidence type="ECO:0000313" key="3">
    <source>
        <dbReference type="Proteomes" id="UP000660729"/>
    </source>
</evidence>
<dbReference type="InterPro" id="IPR036069">
    <property type="entry name" value="DUF34/NIF3_sf"/>
</dbReference>
<feature type="region of interest" description="Disordered" evidence="1">
    <location>
        <begin position="225"/>
        <end position="249"/>
    </location>
</feature>
<feature type="compositionally biased region" description="Polar residues" evidence="1">
    <location>
        <begin position="390"/>
        <end position="399"/>
    </location>
</feature>
<protein>
    <submittedName>
        <fullName evidence="2">Uncharacterized protein</fullName>
    </submittedName>
</protein>
<reference evidence="2" key="1">
    <citation type="submission" date="2020-04" db="EMBL/GenBank/DDBJ databases">
        <title>Draft genome resource of the tomato pathogen Pseudocercospora fuligena.</title>
        <authorList>
            <person name="Zaccaron A."/>
        </authorList>
    </citation>
    <scope>NUCLEOTIDE SEQUENCE</scope>
    <source>
        <strain evidence="2">PF001</strain>
    </source>
</reference>
<dbReference type="EMBL" id="JABCIY010000177">
    <property type="protein sequence ID" value="KAF7189871.1"/>
    <property type="molecule type" value="Genomic_DNA"/>
</dbReference>
<sequence length="709" mass="79193">MPVLPRPLPTYADIIAFFRKYLPPSLGPSREVDFFWHTPRHRNYNPSTQAVTSVVLSITPTPGFYTANNVGSSVGFLHRPWNLNRRKLKPGSLVLACHASFDEHLTVGWNVALAQRIGLDVDDAICIKGYKGNTDRKIGLVARLTTPQDVDVIAALVKKEFDGVGDLHRSEEDIGDGEGGVKLPKKIEIVAIMNAFHEDEVKRVLEAAIQRGWIEGVVKEEERVVTVQPDGGKKKTDGDRASTEEGKDVEQEVATENIKTIEADGSSILYLTGAARDYGLEAVKKYGMPAFCVGHRACEEWGIRYLAGQLRIEFPGLQVLEVLEEEEPPPKKVKDAGFPQRKTLQHHYTAAHTSEKHVNDDEAQAPSRRWRRHCAPDSQHGRHYRRCSGGPSTPHTANGTQNTATVPTATAATLSTGQQIAAAQNTNPAAQVFAIAELFERILMHVSPRRVLVSKRIDRSAHDFIIDSPALQRKLMLKEPLDSKEESWVITRHPKYNYPERTHTFRPFNPAMTAAGTQYTVVKPNRLLFRTRGKLSISDHAMTVARNGGDEFLLHASLESALFKVMVGEKESWDGMHFCEPPPSSILIDLEIRIGPMRLRVRNDVKSTGNTPLTLGAVLRHTVLNYQSSEEPLIIKYHVLDTSSTRRTRISVPNFKRHEDRTKNLWMIIADVEKEYGKKAIMYDPPTINLVGCVAPTVNVKQLVSNNKS</sequence>